<keyword evidence="3" id="KW-0812">Transmembrane</keyword>
<comment type="subcellular location">
    <subcellularLocation>
        <location evidence="1">Endoplasmic reticulum membrane</location>
        <topology evidence="1">Single-pass membrane protein</topology>
    </subcellularLocation>
</comment>
<organism evidence="10">
    <name type="scientific">Trypanosoma vivax (strain Y486)</name>
    <dbReference type="NCBI Taxonomy" id="1055687"/>
    <lineage>
        <taxon>Eukaryota</taxon>
        <taxon>Discoba</taxon>
        <taxon>Euglenozoa</taxon>
        <taxon>Kinetoplastea</taxon>
        <taxon>Metakinetoplastina</taxon>
        <taxon>Trypanosomatida</taxon>
        <taxon>Trypanosomatidae</taxon>
        <taxon>Trypanosoma</taxon>
        <taxon>Duttonella</taxon>
    </lineage>
</organism>
<dbReference type="InterPro" id="IPR016574">
    <property type="entry name" value="Nicalin"/>
</dbReference>
<dbReference type="GO" id="GO:0005789">
    <property type="term" value="C:endoplasmic reticulum membrane"/>
    <property type="evidence" value="ECO:0007669"/>
    <property type="project" value="UniProtKB-SubCell"/>
</dbReference>
<dbReference type="PANTHER" id="PTHR31826">
    <property type="entry name" value="NICALIN"/>
    <property type="match status" value="1"/>
</dbReference>
<keyword evidence="5" id="KW-0256">Endoplasmic reticulum</keyword>
<evidence type="ECO:0000256" key="2">
    <source>
        <dbReference type="ARBA" id="ARBA00007717"/>
    </source>
</evidence>
<evidence type="ECO:0000256" key="1">
    <source>
        <dbReference type="ARBA" id="ARBA00004389"/>
    </source>
</evidence>
<name>G0TXN6_TRYVY</name>
<evidence type="ECO:0000313" key="10">
    <source>
        <dbReference type="EMBL" id="CCC48727.1"/>
    </source>
</evidence>
<reference evidence="10" key="1">
    <citation type="journal article" date="2012" name="Proc. Natl. Acad. Sci. U.S.A.">
        <title>Antigenic diversity is generated by distinct evolutionary mechanisms in African trypanosome species.</title>
        <authorList>
            <person name="Jackson A.P."/>
            <person name="Berry A."/>
            <person name="Aslett M."/>
            <person name="Allison H.C."/>
            <person name="Burton P."/>
            <person name="Vavrova-Anderson J."/>
            <person name="Brown R."/>
            <person name="Browne H."/>
            <person name="Corton N."/>
            <person name="Hauser H."/>
            <person name="Gamble J."/>
            <person name="Gilderthorp R."/>
            <person name="Marcello L."/>
            <person name="McQuillan J."/>
            <person name="Otto T.D."/>
            <person name="Quail M.A."/>
            <person name="Sanders M.J."/>
            <person name="van Tonder A."/>
            <person name="Ginger M.L."/>
            <person name="Field M.C."/>
            <person name="Barry J.D."/>
            <person name="Hertz-Fowler C."/>
            <person name="Berriman M."/>
        </authorList>
    </citation>
    <scope>NUCLEOTIDE SEQUENCE</scope>
    <source>
        <strain evidence="10">Y486</strain>
    </source>
</reference>
<dbReference type="Gene3D" id="3.40.630.10">
    <property type="entry name" value="Zn peptidases"/>
    <property type="match status" value="1"/>
</dbReference>
<dbReference type="GO" id="GO:0009966">
    <property type="term" value="P:regulation of signal transduction"/>
    <property type="evidence" value="ECO:0007669"/>
    <property type="project" value="InterPro"/>
</dbReference>
<dbReference type="AlphaFoldDB" id="G0TXN6"/>
<keyword evidence="7" id="KW-0472">Membrane</keyword>
<keyword evidence="4 9" id="KW-0732">Signal</keyword>
<comment type="similarity">
    <text evidence="2">Belongs to the nicastrin family.</text>
</comment>
<feature type="non-terminal residue" evidence="10">
    <location>
        <position position="434"/>
    </location>
</feature>
<feature type="chain" id="PRO_5003410189" evidence="9">
    <location>
        <begin position="27"/>
        <end position="434"/>
    </location>
</feature>
<evidence type="ECO:0000256" key="5">
    <source>
        <dbReference type="ARBA" id="ARBA00022824"/>
    </source>
</evidence>
<gene>
    <name evidence="10" type="ORF">TVY486_0700700</name>
</gene>
<dbReference type="EMBL" id="HE573023">
    <property type="protein sequence ID" value="CCC48727.1"/>
    <property type="molecule type" value="Genomic_DNA"/>
</dbReference>
<evidence type="ECO:0000256" key="9">
    <source>
        <dbReference type="SAM" id="SignalP"/>
    </source>
</evidence>
<evidence type="ECO:0000256" key="7">
    <source>
        <dbReference type="ARBA" id="ARBA00023136"/>
    </source>
</evidence>
<proteinExistence type="inferred from homology"/>
<keyword evidence="8" id="KW-0325">Glycoprotein</keyword>
<evidence type="ECO:0000256" key="6">
    <source>
        <dbReference type="ARBA" id="ARBA00022989"/>
    </source>
</evidence>
<evidence type="ECO:0000256" key="3">
    <source>
        <dbReference type="ARBA" id="ARBA00022692"/>
    </source>
</evidence>
<keyword evidence="6" id="KW-1133">Transmembrane helix</keyword>
<evidence type="ECO:0000256" key="4">
    <source>
        <dbReference type="ARBA" id="ARBA00022729"/>
    </source>
</evidence>
<dbReference type="VEuPathDB" id="TriTrypDB:TvY486_0700700"/>
<accession>G0TXN6</accession>
<protein>
    <submittedName>
        <fullName evidence="10">Uncharacterized protein</fullName>
    </submittedName>
</protein>
<feature type="signal peptide" evidence="9">
    <location>
        <begin position="1"/>
        <end position="26"/>
    </location>
</feature>
<sequence length="434" mass="47222">MTVVQPREVLLVLLWFACVQPQGAVATLAFSANVSHAIRFHRLDGKSSVNAGAIFHSSLGSQGSLLRGGIVQFSPMTPISQYKKQTVFVPSSAHLTQSQWEQLASLPVRGVVVSMSTTDPHNELLLQHYLSSKVITFPVYFISEDGGDAQRLSEALASLGAGECAIITVGESTKHVAPVLHTVFTGIHLHGSLMVQSMGSKADAPRLLITASFDSVGVAPASRSTSGISPTVAALELWRRFGVEAALTAERLAAKDSGVSPASPFGVSVLIGNTARFNYVGTGRWVTAQSDEAIDRYALVLCLDELLSEDDILVSGVGDSEENKDANKPNTVPLFMHIHDSFVKDPRYPSVKETVERLAKEYGVALSIVTARTNYHHHDLHHEHEVFVHRQIQAVTFSAIRRHKTGQLFRGSRFDVHHAINRMAYESNRDINSS</sequence>
<evidence type="ECO:0000256" key="8">
    <source>
        <dbReference type="ARBA" id="ARBA00023180"/>
    </source>
</evidence>